<dbReference type="PANTHER" id="PTHR40631:SF2">
    <property type="entry name" value="ALPHA-L-ARABINOFURANOSIDASE"/>
    <property type="match status" value="1"/>
</dbReference>
<dbReference type="GO" id="GO:0005576">
    <property type="term" value="C:extracellular region"/>
    <property type="evidence" value="ECO:0007669"/>
    <property type="project" value="UniProtKB-SubCell"/>
</dbReference>
<dbReference type="GO" id="GO:0046556">
    <property type="term" value="F:alpha-L-arabinofuranosidase activity"/>
    <property type="evidence" value="ECO:0007669"/>
    <property type="project" value="UniProtKB-EC"/>
</dbReference>
<evidence type="ECO:0000256" key="1">
    <source>
        <dbReference type="ARBA" id="ARBA00001462"/>
    </source>
</evidence>
<dbReference type="InterPro" id="IPR001919">
    <property type="entry name" value="CBD2"/>
</dbReference>
<dbReference type="PANTHER" id="PTHR40631">
    <property type="entry name" value="ALPHA-L-ARABINOFURANOSIDASE AXHA-2-RELATED"/>
    <property type="match status" value="1"/>
</dbReference>
<dbReference type="InterPro" id="IPR023296">
    <property type="entry name" value="Glyco_hydro_beta-prop_sf"/>
</dbReference>
<evidence type="ECO:0000256" key="3">
    <source>
        <dbReference type="ARBA" id="ARBA00012670"/>
    </source>
</evidence>
<comment type="caution">
    <text evidence="10">The sequence shown here is derived from an EMBL/GenBank/DDBJ whole genome shotgun (WGS) entry which is preliminary data.</text>
</comment>
<dbReference type="SMART" id="SM00637">
    <property type="entry name" value="CBD_II"/>
    <property type="match status" value="1"/>
</dbReference>
<dbReference type="InterPro" id="IPR012291">
    <property type="entry name" value="CBM2_carb-bd_dom_sf"/>
</dbReference>
<evidence type="ECO:0000256" key="4">
    <source>
        <dbReference type="ARBA" id="ARBA00022525"/>
    </source>
</evidence>
<dbReference type="EC" id="3.2.1.55" evidence="3"/>
<dbReference type="Proteomes" id="UP000477750">
    <property type="component" value="Unassembled WGS sequence"/>
</dbReference>
<accession>A0A6L5GDI9</accession>
<comment type="subcellular location">
    <subcellularLocation>
        <location evidence="2">Secreted</location>
    </subcellularLocation>
</comment>
<dbReference type="Pfam" id="PF03664">
    <property type="entry name" value="Glyco_hydro_62"/>
    <property type="match status" value="1"/>
</dbReference>
<evidence type="ECO:0000313" key="11">
    <source>
        <dbReference type="Proteomes" id="UP000477750"/>
    </source>
</evidence>
<dbReference type="GO" id="GO:0046373">
    <property type="term" value="P:L-arabinose metabolic process"/>
    <property type="evidence" value="ECO:0007669"/>
    <property type="project" value="InterPro"/>
</dbReference>
<dbReference type="CDD" id="cd08987">
    <property type="entry name" value="GH62"/>
    <property type="match status" value="1"/>
</dbReference>
<dbReference type="PROSITE" id="PS51173">
    <property type="entry name" value="CBM2"/>
    <property type="match status" value="1"/>
</dbReference>
<dbReference type="SUPFAM" id="SSF75005">
    <property type="entry name" value="Arabinanase/levansucrase/invertase"/>
    <property type="match status" value="1"/>
</dbReference>
<dbReference type="Pfam" id="PF00553">
    <property type="entry name" value="CBM_2"/>
    <property type="match status" value="1"/>
</dbReference>
<dbReference type="Gene3D" id="2.115.10.20">
    <property type="entry name" value="Glycosyl hydrolase domain, family 43"/>
    <property type="match status" value="1"/>
</dbReference>
<feature type="domain" description="CBM2" evidence="9">
    <location>
        <begin position="414"/>
        <end position="516"/>
    </location>
</feature>
<protein>
    <recommendedName>
        <fullName evidence="3">non-reducing end alpha-L-arabinofuranosidase</fullName>
        <ecNumber evidence="3">3.2.1.55</ecNumber>
    </recommendedName>
</protein>
<evidence type="ECO:0000256" key="5">
    <source>
        <dbReference type="ARBA" id="ARBA00022729"/>
    </source>
</evidence>
<evidence type="ECO:0000313" key="10">
    <source>
        <dbReference type="EMBL" id="MQM27749.1"/>
    </source>
</evidence>
<gene>
    <name evidence="10" type="ORF">GFD30_19575</name>
</gene>
<dbReference type="GO" id="GO:0030247">
    <property type="term" value="F:polysaccharide binding"/>
    <property type="evidence" value="ECO:0007669"/>
    <property type="project" value="UniProtKB-UniRule"/>
</dbReference>
<comment type="catalytic activity">
    <reaction evidence="1">
        <text>Hydrolysis of terminal non-reducing alpha-L-arabinofuranoside residues in alpha-L-arabinosides.</text>
        <dbReference type="EC" id="3.2.1.55"/>
    </reaction>
</comment>
<keyword evidence="11" id="KW-1185">Reference proteome</keyword>
<name>A0A6L5GDI9_9ACTN</name>
<keyword evidence="6" id="KW-0378">Hydrolase</keyword>
<dbReference type="SUPFAM" id="SSF49384">
    <property type="entry name" value="Carbohydrate-binding domain"/>
    <property type="match status" value="1"/>
</dbReference>
<dbReference type="EMBL" id="WIAO01000028">
    <property type="protein sequence ID" value="MQM27749.1"/>
    <property type="molecule type" value="Genomic_DNA"/>
</dbReference>
<keyword evidence="5" id="KW-0732">Signal</keyword>
<evidence type="ECO:0000256" key="2">
    <source>
        <dbReference type="ARBA" id="ARBA00004613"/>
    </source>
</evidence>
<evidence type="ECO:0000259" key="9">
    <source>
        <dbReference type="PROSITE" id="PS51173"/>
    </source>
</evidence>
<organism evidence="10 11">
    <name type="scientific">Glycomyces albidus</name>
    <dbReference type="NCBI Taxonomy" id="2656774"/>
    <lineage>
        <taxon>Bacteria</taxon>
        <taxon>Bacillati</taxon>
        <taxon>Actinomycetota</taxon>
        <taxon>Actinomycetes</taxon>
        <taxon>Glycomycetales</taxon>
        <taxon>Glycomycetaceae</taxon>
        <taxon>Glycomyces</taxon>
    </lineage>
</organism>
<evidence type="ECO:0000256" key="6">
    <source>
        <dbReference type="ARBA" id="ARBA00022801"/>
    </source>
</evidence>
<dbReference type="InterPro" id="IPR005193">
    <property type="entry name" value="GH62_arabinosidase"/>
</dbReference>
<feature type="region of interest" description="Disordered" evidence="8">
    <location>
        <begin position="397"/>
        <end position="418"/>
    </location>
</feature>
<dbReference type="AlphaFoldDB" id="A0A6L5GDI9"/>
<dbReference type="InterPro" id="IPR008965">
    <property type="entry name" value="CBM2/CBM3_carb-bd_dom_sf"/>
</dbReference>
<dbReference type="Gene3D" id="2.60.40.290">
    <property type="match status" value="1"/>
</dbReference>
<keyword evidence="7" id="KW-0326">Glycosidase</keyword>
<keyword evidence="4" id="KW-0964">Secreted</keyword>
<evidence type="ECO:0000256" key="7">
    <source>
        <dbReference type="ARBA" id="ARBA00023295"/>
    </source>
</evidence>
<sequence length="516" mass="55326">MFIGNLVLRCGPYRKSLKLSDPGRECDVPQRERRTMAIPIRSRLKAVRVALLAAALAATMAAAALSASAQSADSTDPVQAEALPTSFAWSSSGILAGPKPDAAHPNIAGLKDPSVVFHNGRWHVFASIASSAGYNLVYFNFTDWSQAASATHHYLDRSAIGTGYRAAPQVFYYEPQGLWYLVYQTGNASYSTNRDIADPNGWTAPKHFYSGMPQIIEDNIGSGYWVDMWVTCDDVNCHLFSSDDNGHLYRSQTSVANFPSGMSEPVIAMQESNKYDLWEAANVYKIQGENRYLLLVEAFGDGGRRYFRSWTAPSIAGPYTPLAADLGNPFAAQSNVTFPGGQWTRDISHGEMIRSGVNQKLEISSCNMRYLYQGVDPNAGGDYNNLPWRLGLLTQTNQSPGCGGGEETTPPETTPPPTGACSATVSVVGSWSGGWQGKVTVTAGQAAIGSWKVTWTWPGSQTIGSAWNASWSQTGAAVTASDVGWNGTVAAGQSREAFGFIANGATATPQATCTTA</sequence>
<evidence type="ECO:0000256" key="8">
    <source>
        <dbReference type="SAM" id="MobiDB-lite"/>
    </source>
</evidence>
<reference evidence="10 11" key="1">
    <citation type="submission" date="2019-10" db="EMBL/GenBank/DDBJ databases">
        <title>Glycomyces albidus sp. nov., a novel actinomycete isolated from rhizosphere soil of wheat (Triticum aestivum L.).</title>
        <authorList>
            <person name="Qian L."/>
        </authorList>
    </citation>
    <scope>NUCLEOTIDE SEQUENCE [LARGE SCALE GENOMIC DNA]</scope>
    <source>
        <strain evidence="10 11">NEAU-7082</strain>
    </source>
</reference>
<proteinExistence type="predicted"/>